<dbReference type="EMBL" id="CP094358">
    <property type="protein sequence ID" value="UOB18538.1"/>
    <property type="molecule type" value="Genomic_DNA"/>
</dbReference>
<organism evidence="1 2">
    <name type="scientific">Abyssalbus ytuae</name>
    <dbReference type="NCBI Taxonomy" id="2926907"/>
    <lineage>
        <taxon>Bacteria</taxon>
        <taxon>Pseudomonadati</taxon>
        <taxon>Bacteroidota</taxon>
        <taxon>Flavobacteriia</taxon>
        <taxon>Flavobacteriales</taxon>
        <taxon>Flavobacteriaceae</taxon>
        <taxon>Abyssalbus</taxon>
    </lineage>
</organism>
<gene>
    <name evidence="1" type="ORF">MQE35_04435</name>
</gene>
<dbReference type="KEGG" id="fbm:MQE35_04435"/>
<dbReference type="CDD" id="cd00229">
    <property type="entry name" value="SGNH_hydrolase"/>
    <property type="match status" value="1"/>
</dbReference>
<keyword evidence="2" id="KW-1185">Reference proteome</keyword>
<dbReference type="AlphaFoldDB" id="A0A9E6ZVH2"/>
<evidence type="ECO:0000313" key="1">
    <source>
        <dbReference type="EMBL" id="UOB18538.1"/>
    </source>
</evidence>
<accession>A0A9E6ZVH2</accession>
<dbReference type="SUPFAM" id="SSF52266">
    <property type="entry name" value="SGNH hydrolase"/>
    <property type="match status" value="1"/>
</dbReference>
<protein>
    <recommendedName>
        <fullName evidence="3">SGNH/GDSL hydrolase family protein</fullName>
    </recommendedName>
</protein>
<dbReference type="GO" id="GO:0016788">
    <property type="term" value="F:hydrolase activity, acting on ester bonds"/>
    <property type="evidence" value="ECO:0007669"/>
    <property type="project" value="UniProtKB-ARBA"/>
</dbReference>
<evidence type="ECO:0008006" key="3">
    <source>
        <dbReference type="Google" id="ProtNLM"/>
    </source>
</evidence>
<proteinExistence type="predicted"/>
<dbReference type="RefSeq" id="WP_255844911.1">
    <property type="nucleotide sequence ID" value="NZ_CP094358.1"/>
</dbReference>
<name>A0A9E6ZVH2_9FLAO</name>
<evidence type="ECO:0000313" key="2">
    <source>
        <dbReference type="Proteomes" id="UP000831290"/>
    </source>
</evidence>
<sequence length="254" mass="29216">MRKKNIYIPVICLILLLPFGLKSQTKKEPVKILFVGNSLTFFWNMPQLVSAMAKSQGVEIQAYQSTVSGSNLEQHWKGEKGTLTQKRIEEEKWDYVVFGDHTTSTIKNPDRFDEYARKFAKLVRSKGAEPIFYITWAYKSNPLMQETVTNGYIQLAKELNAQVFPVGPIWMKSRNLRPDLELYFDDKHPSPDGTYLVALIITKSLTGKSVLDIPNRLTTLDKNSEKLYLSFVLPANGNFLRQLVEETNLEIYKR</sequence>
<reference evidence="1" key="1">
    <citation type="submission" date="2022-03" db="EMBL/GenBank/DDBJ databases">
        <title>Description of Abyssus ytuae gen. nov., sp. nov., a novel member of the family Flavobacteriaceae isolated from the sediment of Mariana Trench.</title>
        <authorList>
            <person name="Zhang J."/>
            <person name="Xu X."/>
        </authorList>
    </citation>
    <scope>NUCLEOTIDE SEQUENCE</scope>
    <source>
        <strain evidence="1">MT3330</strain>
    </source>
</reference>
<dbReference type="Gene3D" id="3.40.50.1110">
    <property type="entry name" value="SGNH hydrolase"/>
    <property type="match status" value="1"/>
</dbReference>
<dbReference type="InterPro" id="IPR036514">
    <property type="entry name" value="SGNH_hydro_sf"/>
</dbReference>
<dbReference type="Proteomes" id="UP000831290">
    <property type="component" value="Chromosome"/>
</dbReference>